<feature type="transmembrane region" description="Helical" evidence="7">
    <location>
        <begin position="69"/>
        <end position="92"/>
    </location>
</feature>
<feature type="compositionally biased region" description="Low complexity" evidence="8">
    <location>
        <begin position="14"/>
        <end position="33"/>
    </location>
</feature>
<organism evidence="10 11">
    <name type="scientific">Brachybacterium fresconis</name>
    <dbReference type="NCBI Taxonomy" id="173363"/>
    <lineage>
        <taxon>Bacteria</taxon>
        <taxon>Bacillati</taxon>
        <taxon>Actinomycetota</taxon>
        <taxon>Actinomycetes</taxon>
        <taxon>Micrococcales</taxon>
        <taxon>Dermabacteraceae</taxon>
        <taxon>Brachybacterium</taxon>
    </lineage>
</organism>
<gene>
    <name evidence="10" type="ORF">JOF44_001994</name>
</gene>
<dbReference type="EMBL" id="JAGIOC010000001">
    <property type="protein sequence ID" value="MBP2409091.1"/>
    <property type="molecule type" value="Genomic_DNA"/>
</dbReference>
<keyword evidence="2 7" id="KW-0813">Transport</keyword>
<evidence type="ECO:0000256" key="3">
    <source>
        <dbReference type="ARBA" id="ARBA00022475"/>
    </source>
</evidence>
<evidence type="ECO:0000256" key="2">
    <source>
        <dbReference type="ARBA" id="ARBA00022448"/>
    </source>
</evidence>
<sequence length="342" mass="37001">MHPTGDTAPPPPSGDADAAIAATSTDPTSSRRGPAPRDPRDDPAPRGRRSGPAPRGRRSGPGSMHLRGLLGYTATYAVLAVAAVLTLGPFLFSVMTAFTSTRQFAQEGPLSIPAPPVLESFMALFAPSAGADGFVTPVVVTVQMVAVVLVGQMVFSVLAAYAFAQLRFPGRDLLFWVYVATLMVPQVVVVVPLYLMMSEAGLRNTFWALVLPFVLGSPYAIFLLRENFRGVPSELMDAMRIDGAGTLRLLWHLVVPLNRPIIVTLVLITVVTHWNNFMWPMVITSGPEWRTITVATSALQSQYDNNWTLVMAGTTLAMLPLVILMIVFQKQITRSVGDATLR</sequence>
<feature type="transmembrane region" description="Helical" evidence="7">
    <location>
        <begin position="134"/>
        <end position="161"/>
    </location>
</feature>
<proteinExistence type="inferred from homology"/>
<dbReference type="Proteomes" id="UP000698222">
    <property type="component" value="Unassembled WGS sequence"/>
</dbReference>
<protein>
    <submittedName>
        <fullName evidence="10">Multiple sugar transport system permease protein</fullName>
    </submittedName>
</protein>
<feature type="compositionally biased region" description="Basic and acidic residues" evidence="8">
    <location>
        <begin position="35"/>
        <end position="45"/>
    </location>
</feature>
<evidence type="ECO:0000259" key="9">
    <source>
        <dbReference type="PROSITE" id="PS50928"/>
    </source>
</evidence>
<keyword evidence="6 7" id="KW-0472">Membrane</keyword>
<reference evidence="10 11" key="1">
    <citation type="submission" date="2021-03" db="EMBL/GenBank/DDBJ databases">
        <title>Sequencing the genomes of 1000 actinobacteria strains.</title>
        <authorList>
            <person name="Klenk H.-P."/>
        </authorList>
    </citation>
    <scope>NUCLEOTIDE SEQUENCE [LARGE SCALE GENOMIC DNA]</scope>
    <source>
        <strain evidence="10 11">DSM 14564</strain>
    </source>
</reference>
<name>A0ABS4YJW7_9MICO</name>
<feature type="region of interest" description="Disordered" evidence="8">
    <location>
        <begin position="1"/>
        <end position="63"/>
    </location>
</feature>
<evidence type="ECO:0000256" key="5">
    <source>
        <dbReference type="ARBA" id="ARBA00022989"/>
    </source>
</evidence>
<feature type="transmembrane region" description="Helical" evidence="7">
    <location>
        <begin position="173"/>
        <end position="194"/>
    </location>
</feature>
<keyword evidence="11" id="KW-1185">Reference proteome</keyword>
<feature type="transmembrane region" description="Helical" evidence="7">
    <location>
        <begin position="249"/>
        <end position="271"/>
    </location>
</feature>
<feature type="domain" description="ABC transmembrane type-1" evidence="9">
    <location>
        <begin position="138"/>
        <end position="328"/>
    </location>
</feature>
<evidence type="ECO:0000256" key="4">
    <source>
        <dbReference type="ARBA" id="ARBA00022692"/>
    </source>
</evidence>
<keyword evidence="4 7" id="KW-0812">Transmembrane</keyword>
<comment type="caution">
    <text evidence="10">The sequence shown here is derived from an EMBL/GenBank/DDBJ whole genome shotgun (WGS) entry which is preliminary data.</text>
</comment>
<dbReference type="PANTHER" id="PTHR43744:SF12">
    <property type="entry name" value="ABC TRANSPORTER PERMEASE PROTEIN MG189-RELATED"/>
    <property type="match status" value="1"/>
</dbReference>
<dbReference type="InterPro" id="IPR035906">
    <property type="entry name" value="MetI-like_sf"/>
</dbReference>
<keyword evidence="10" id="KW-0762">Sugar transport</keyword>
<feature type="transmembrane region" description="Helical" evidence="7">
    <location>
        <begin position="206"/>
        <end position="228"/>
    </location>
</feature>
<comment type="similarity">
    <text evidence="7">Belongs to the binding-protein-dependent transport system permease family.</text>
</comment>
<evidence type="ECO:0000313" key="10">
    <source>
        <dbReference type="EMBL" id="MBP2409091.1"/>
    </source>
</evidence>
<dbReference type="Gene3D" id="1.10.3720.10">
    <property type="entry name" value="MetI-like"/>
    <property type="match status" value="1"/>
</dbReference>
<dbReference type="PROSITE" id="PS50928">
    <property type="entry name" value="ABC_TM1"/>
    <property type="match status" value="1"/>
</dbReference>
<evidence type="ECO:0000256" key="1">
    <source>
        <dbReference type="ARBA" id="ARBA00004651"/>
    </source>
</evidence>
<keyword evidence="5 7" id="KW-1133">Transmembrane helix</keyword>
<comment type="subcellular location">
    <subcellularLocation>
        <location evidence="1 7">Cell membrane</location>
        <topology evidence="1 7">Multi-pass membrane protein</topology>
    </subcellularLocation>
</comment>
<dbReference type="PANTHER" id="PTHR43744">
    <property type="entry name" value="ABC TRANSPORTER PERMEASE PROTEIN MG189-RELATED-RELATED"/>
    <property type="match status" value="1"/>
</dbReference>
<evidence type="ECO:0000256" key="8">
    <source>
        <dbReference type="SAM" id="MobiDB-lite"/>
    </source>
</evidence>
<evidence type="ECO:0000313" key="11">
    <source>
        <dbReference type="Proteomes" id="UP000698222"/>
    </source>
</evidence>
<evidence type="ECO:0000256" key="7">
    <source>
        <dbReference type="RuleBase" id="RU363032"/>
    </source>
</evidence>
<accession>A0ABS4YJW7</accession>
<feature type="transmembrane region" description="Helical" evidence="7">
    <location>
        <begin position="307"/>
        <end position="328"/>
    </location>
</feature>
<evidence type="ECO:0000256" key="6">
    <source>
        <dbReference type="ARBA" id="ARBA00023136"/>
    </source>
</evidence>
<keyword evidence="3" id="KW-1003">Cell membrane</keyword>
<dbReference type="Pfam" id="PF00528">
    <property type="entry name" value="BPD_transp_1"/>
    <property type="match status" value="1"/>
</dbReference>
<dbReference type="CDD" id="cd06261">
    <property type="entry name" value="TM_PBP2"/>
    <property type="match status" value="1"/>
</dbReference>
<dbReference type="InterPro" id="IPR000515">
    <property type="entry name" value="MetI-like"/>
</dbReference>
<dbReference type="SUPFAM" id="SSF161098">
    <property type="entry name" value="MetI-like"/>
    <property type="match status" value="1"/>
</dbReference>